<dbReference type="PANTHER" id="PTHR37512:SF1">
    <property type="entry name" value="NADR_TTD14 AAA DOMAIN-CONTAINING PROTEIN"/>
    <property type="match status" value="1"/>
</dbReference>
<evidence type="ECO:0000259" key="2">
    <source>
        <dbReference type="Pfam" id="PF13521"/>
    </source>
</evidence>
<gene>
    <name evidence="3" type="ORF">RXV79_01990</name>
</gene>
<dbReference type="PANTHER" id="PTHR37512">
    <property type="entry name" value="TRIFUNCTIONAL NAD BIOSYNTHESIS/REGULATOR PROTEIN NADR"/>
    <property type="match status" value="1"/>
</dbReference>
<dbReference type="Pfam" id="PF13521">
    <property type="entry name" value="AAA_28"/>
    <property type="match status" value="1"/>
</dbReference>
<dbReference type="InterPro" id="IPR052735">
    <property type="entry name" value="NAD_biosynth-regulator"/>
</dbReference>
<dbReference type="SUPFAM" id="SSF52374">
    <property type="entry name" value="Nucleotidylyl transferase"/>
    <property type="match status" value="1"/>
</dbReference>
<feature type="domain" description="NadR/Ttd14 AAA" evidence="2">
    <location>
        <begin position="179"/>
        <end position="332"/>
    </location>
</feature>
<dbReference type="InterPro" id="IPR014729">
    <property type="entry name" value="Rossmann-like_a/b/a_fold"/>
</dbReference>
<name>A0ABZ0CV68_9BURK</name>
<dbReference type="Proteomes" id="UP001303946">
    <property type="component" value="Chromosome"/>
</dbReference>
<protein>
    <submittedName>
        <fullName evidence="3">AAA family ATPase</fullName>
    </submittedName>
</protein>
<dbReference type="Pfam" id="PF01467">
    <property type="entry name" value="CTP_transf_like"/>
    <property type="match status" value="1"/>
</dbReference>
<evidence type="ECO:0000259" key="1">
    <source>
        <dbReference type="Pfam" id="PF01467"/>
    </source>
</evidence>
<keyword evidence="4" id="KW-1185">Reference proteome</keyword>
<dbReference type="InterPro" id="IPR004821">
    <property type="entry name" value="Cyt_trans-like"/>
</dbReference>
<feature type="domain" description="Cytidyltransferase-like" evidence="1">
    <location>
        <begin position="8"/>
        <end position="159"/>
    </location>
</feature>
<dbReference type="InterPro" id="IPR027417">
    <property type="entry name" value="P-loop_NTPase"/>
</dbReference>
<evidence type="ECO:0000313" key="3">
    <source>
        <dbReference type="EMBL" id="WOB08840.1"/>
    </source>
</evidence>
<reference evidence="3 4" key="1">
    <citation type="submission" date="2023-10" db="EMBL/GenBank/DDBJ databases">
        <title>Bacteria for the degradation of biodegradable plastic PBAT(Polybutylene adipate terephthalate).</title>
        <authorList>
            <person name="Weon H.-Y."/>
            <person name="Yeon J."/>
        </authorList>
    </citation>
    <scope>NUCLEOTIDE SEQUENCE [LARGE SCALE GENOMIC DNA]</scope>
    <source>
        <strain evidence="3 4">SBD 7-3</strain>
    </source>
</reference>
<dbReference type="Gene3D" id="3.40.50.620">
    <property type="entry name" value="HUPs"/>
    <property type="match status" value="1"/>
</dbReference>
<proteinExistence type="predicted"/>
<evidence type="ECO:0000313" key="4">
    <source>
        <dbReference type="Proteomes" id="UP001303946"/>
    </source>
</evidence>
<dbReference type="EMBL" id="CP136336">
    <property type="protein sequence ID" value="WOB08840.1"/>
    <property type="molecule type" value="Genomic_DNA"/>
</dbReference>
<organism evidence="3 4">
    <name type="scientific">Piscinibacter gummiphilus</name>
    <dbReference type="NCBI Taxonomy" id="946333"/>
    <lineage>
        <taxon>Bacteria</taxon>
        <taxon>Pseudomonadati</taxon>
        <taxon>Pseudomonadota</taxon>
        <taxon>Betaproteobacteria</taxon>
        <taxon>Burkholderiales</taxon>
        <taxon>Sphaerotilaceae</taxon>
        <taxon>Piscinibacter</taxon>
    </lineage>
</organism>
<dbReference type="InterPro" id="IPR038727">
    <property type="entry name" value="NadR/Ttd14_AAA_dom"/>
</dbReference>
<dbReference type="Gene3D" id="3.40.50.300">
    <property type="entry name" value="P-loop containing nucleotide triphosphate hydrolases"/>
    <property type="match status" value="1"/>
</dbReference>
<dbReference type="SUPFAM" id="SSF52540">
    <property type="entry name" value="P-loop containing nucleoside triphosphate hydrolases"/>
    <property type="match status" value="1"/>
</dbReference>
<sequence length="343" mass="38075">MSRFALGLVVGKFAPLHHGHLHLIDTAAAQCERVLLLSWCQPEPARCEAAARERWLQACRPQHEAWVFDDASLAQRCAERGLAPQALPPDASDDLTQQRFLAWLLAEVLPQRPDAMFASEDYLVPCAALLSRVFGHEVTPVLVDRARSTVPVSATRIRQQPVAHRHHLPAPVWADWVPRVCLLGGESSGKSTLAQALAERHGTPFVAEYGRELWERQGGVLLEPDLLHIAEEQVRREDAAAARAGPFLACDTSPLTTLFYALDQFGRADPALMALAERRYDLVVLCEPDFPFVQDGTRRDAGFRQRQTDWYVTQLAQRGITPLRASGPVAARVRLVEQALGLD</sequence>
<dbReference type="RefSeq" id="WP_316701709.1">
    <property type="nucleotide sequence ID" value="NZ_CP136336.1"/>
</dbReference>
<accession>A0ABZ0CV68</accession>